<evidence type="ECO:0000313" key="3">
    <source>
        <dbReference type="EMBL" id="OAZ39951.1"/>
    </source>
</evidence>
<name>A0ABX2WGW4_9MICO</name>
<gene>
    <name evidence="3" type="ORF">A9Z40_08300</name>
</gene>
<dbReference type="Pfam" id="PF13400">
    <property type="entry name" value="Tad"/>
    <property type="match status" value="1"/>
</dbReference>
<feature type="domain" description="Putative Flp pilus-assembly TadG-like N-terminal" evidence="2">
    <location>
        <begin position="11"/>
        <end position="55"/>
    </location>
</feature>
<proteinExistence type="predicted"/>
<evidence type="ECO:0000259" key="2">
    <source>
        <dbReference type="Pfam" id="PF13400"/>
    </source>
</evidence>
<keyword evidence="1" id="KW-0812">Transmembrane</keyword>
<keyword evidence="4" id="KW-1185">Reference proteome</keyword>
<accession>A0ABX2WGW4</accession>
<keyword evidence="1" id="KW-1133">Transmembrane helix</keyword>
<sequence>MTRHDRLGDEGSVLPLALGYALLAIVLVLVSADAMSLYLAHQRADAVADAAALAASDGFEFSVEQGSPRALLDPAGVRDLAAQVVAASGDVTLVDAATPDGVSARVTVATVWHPPVSSMFVPDGVRVEATATSRTVLR</sequence>
<dbReference type="Proteomes" id="UP000093918">
    <property type="component" value="Unassembled WGS sequence"/>
</dbReference>
<keyword evidence="1" id="KW-0472">Membrane</keyword>
<dbReference type="RefSeq" id="WP_064956780.1">
    <property type="nucleotide sequence ID" value="NZ_LZEM01000021.1"/>
</dbReference>
<dbReference type="EMBL" id="LZEM01000021">
    <property type="protein sequence ID" value="OAZ39951.1"/>
    <property type="molecule type" value="Genomic_DNA"/>
</dbReference>
<feature type="transmembrane region" description="Helical" evidence="1">
    <location>
        <begin position="12"/>
        <end position="32"/>
    </location>
</feature>
<evidence type="ECO:0000313" key="4">
    <source>
        <dbReference type="Proteomes" id="UP000093918"/>
    </source>
</evidence>
<protein>
    <recommendedName>
        <fullName evidence="2">Putative Flp pilus-assembly TadG-like N-terminal domain-containing protein</fullName>
    </recommendedName>
</protein>
<reference evidence="4" key="1">
    <citation type="submission" date="2016-06" db="EMBL/GenBank/DDBJ databases">
        <title>Genome sequencing of cellulolytic organisms.</title>
        <authorList>
            <person name="Bohra V."/>
            <person name="Dafale N.A."/>
            <person name="Purohit H.J."/>
        </authorList>
    </citation>
    <scope>NUCLEOTIDE SEQUENCE [LARGE SCALE GENOMIC DNA]</scope>
    <source>
        <strain evidence="4">ND21</strain>
    </source>
</reference>
<comment type="caution">
    <text evidence="3">The sequence shown here is derived from an EMBL/GenBank/DDBJ whole genome shotgun (WGS) entry which is preliminary data.</text>
</comment>
<organism evidence="3 4">
    <name type="scientific">Microbacterium arborescens</name>
    <dbReference type="NCBI Taxonomy" id="33883"/>
    <lineage>
        <taxon>Bacteria</taxon>
        <taxon>Bacillati</taxon>
        <taxon>Actinomycetota</taxon>
        <taxon>Actinomycetes</taxon>
        <taxon>Micrococcales</taxon>
        <taxon>Microbacteriaceae</taxon>
        <taxon>Microbacterium</taxon>
    </lineage>
</organism>
<dbReference type="InterPro" id="IPR028087">
    <property type="entry name" value="Tad_N"/>
</dbReference>
<evidence type="ECO:0000256" key="1">
    <source>
        <dbReference type="SAM" id="Phobius"/>
    </source>
</evidence>